<dbReference type="GO" id="GO:0006260">
    <property type="term" value="P:DNA replication"/>
    <property type="evidence" value="ECO:0007669"/>
    <property type="project" value="UniProtKB-KW"/>
</dbReference>
<organism evidence="3 4">
    <name type="scientific">Bifidobacterium merycicum</name>
    <dbReference type="NCBI Taxonomy" id="78345"/>
    <lineage>
        <taxon>Bacteria</taxon>
        <taxon>Bacillati</taxon>
        <taxon>Actinomycetota</taxon>
        <taxon>Actinomycetes</taxon>
        <taxon>Bifidobacteriales</taxon>
        <taxon>Bifidobacteriaceae</taxon>
        <taxon>Bifidobacterium</taxon>
    </lineage>
</organism>
<dbReference type="Proteomes" id="UP000029060">
    <property type="component" value="Unassembled WGS sequence"/>
</dbReference>
<dbReference type="STRING" id="78345.BMERY_0691"/>
<evidence type="ECO:0000313" key="3">
    <source>
        <dbReference type="EMBL" id="KFI70213.1"/>
    </source>
</evidence>
<dbReference type="AlphaFoldDB" id="A0A087BGR3"/>
<dbReference type="eggNOG" id="ENOG5032TNH">
    <property type="taxonomic scope" value="Bacteria"/>
</dbReference>
<accession>A0A087BGR3</accession>
<dbReference type="InterPro" id="IPR000989">
    <property type="entry name" value="Rep"/>
</dbReference>
<gene>
    <name evidence="3" type="ORF">BMERY_0691</name>
</gene>
<keyword evidence="4" id="KW-1185">Reference proteome</keyword>
<proteinExistence type="inferred from homology"/>
<keyword evidence="2" id="KW-0235">DNA replication</keyword>
<evidence type="ECO:0000313" key="4">
    <source>
        <dbReference type="Proteomes" id="UP000029060"/>
    </source>
</evidence>
<dbReference type="GO" id="GO:0003677">
    <property type="term" value="F:DNA binding"/>
    <property type="evidence" value="ECO:0007669"/>
    <property type="project" value="InterPro"/>
</dbReference>
<protein>
    <submittedName>
        <fullName evidence="3">Rep protein</fullName>
    </submittedName>
</protein>
<dbReference type="Pfam" id="PF01446">
    <property type="entry name" value="Rep_1"/>
    <property type="match status" value="1"/>
</dbReference>
<dbReference type="EMBL" id="JGZC01000006">
    <property type="protein sequence ID" value="KFI70213.1"/>
    <property type="molecule type" value="Genomic_DNA"/>
</dbReference>
<sequence>MVSTPSIPALSTEHIARAHVHAYLPDQGGEAALDSMANNAATSDPQIVVNLDEIGTRNELRADRWAQRRTVRRVLHGTRPASCGRVVSKETGVGLFYDGEHGARFSGLRSCGSVWVCPVCNHKIQCFRLDEVTAVMDHCKEHDWGVVFGTLTVRHKRKDSLQDVVNMAREVWRKSRSHRRIKDLFRRTNEIGYIRAQEVTYSHANGWHVHFHCYYIFDHILSKAESDDFAGSYADEWVQTAKKCGYAAPSSRNQKFEVIDLSRESSAKAAARYCTIKKTAVSPQTDRLGHEITDTQSKIGKIKIHGNGKKVLHLTFWDMVRYLSTPTPQSERTLSAILIYQEKRLTHAYIVRSVVHPESVIAVVSSLCPAHRT</sequence>
<comment type="similarity">
    <text evidence="1">Belongs to the Gram-positive plasmids replication protein type 1 family.</text>
</comment>
<evidence type="ECO:0000256" key="1">
    <source>
        <dbReference type="ARBA" id="ARBA00008909"/>
    </source>
</evidence>
<name>A0A087BGR3_9BIFI</name>
<comment type="caution">
    <text evidence="3">The sequence shown here is derived from an EMBL/GenBank/DDBJ whole genome shotgun (WGS) entry which is preliminary data.</text>
</comment>
<reference evidence="3 4" key="1">
    <citation type="submission" date="2014-03" db="EMBL/GenBank/DDBJ databases">
        <title>Genomics of Bifidobacteria.</title>
        <authorList>
            <person name="Ventura M."/>
            <person name="Milani C."/>
            <person name="Lugli G.A."/>
        </authorList>
    </citation>
    <scope>NUCLEOTIDE SEQUENCE [LARGE SCALE GENOMIC DNA]</scope>
    <source>
        <strain evidence="3 4">LMG 11341</strain>
    </source>
</reference>
<evidence type="ECO:0000256" key="2">
    <source>
        <dbReference type="ARBA" id="ARBA00022705"/>
    </source>
</evidence>